<keyword evidence="14" id="KW-1185">Reference proteome</keyword>
<dbReference type="GO" id="GO:0046872">
    <property type="term" value="F:metal ion binding"/>
    <property type="evidence" value="ECO:0007669"/>
    <property type="project" value="UniProtKB-KW"/>
</dbReference>
<dbReference type="InterPro" id="IPR031944">
    <property type="entry name" value="RsgA_N"/>
</dbReference>
<dbReference type="SUPFAM" id="SSF50249">
    <property type="entry name" value="Nucleic acid-binding proteins"/>
    <property type="match status" value="1"/>
</dbReference>
<keyword evidence="5 10" id="KW-0547">Nucleotide-binding</keyword>
<dbReference type="GO" id="GO:0019843">
    <property type="term" value="F:rRNA binding"/>
    <property type="evidence" value="ECO:0007669"/>
    <property type="project" value="UniProtKB-KW"/>
</dbReference>
<dbReference type="Pfam" id="PF03193">
    <property type="entry name" value="RsgA_GTPase"/>
    <property type="match status" value="1"/>
</dbReference>
<dbReference type="SUPFAM" id="SSF52540">
    <property type="entry name" value="P-loop containing nucleoside triphosphate hydrolases"/>
    <property type="match status" value="1"/>
</dbReference>
<dbReference type="InterPro" id="IPR012340">
    <property type="entry name" value="NA-bd_OB-fold"/>
</dbReference>
<accession>A0A0R1N7K7</accession>
<dbReference type="STRING" id="1423792.FD09_GL002487"/>
<evidence type="ECO:0000256" key="4">
    <source>
        <dbReference type="ARBA" id="ARBA00022730"/>
    </source>
</evidence>
<comment type="caution">
    <text evidence="13">The sequence shown here is derived from an EMBL/GenBank/DDBJ whole genome shotgun (WGS) entry which is preliminary data.</text>
</comment>
<dbReference type="Proteomes" id="UP000051330">
    <property type="component" value="Unassembled WGS sequence"/>
</dbReference>
<dbReference type="GO" id="GO:0003924">
    <property type="term" value="F:GTPase activity"/>
    <property type="evidence" value="ECO:0007669"/>
    <property type="project" value="UniProtKB-UniRule"/>
</dbReference>
<dbReference type="PROSITE" id="PS50936">
    <property type="entry name" value="ENGC_GTPASE"/>
    <property type="match status" value="1"/>
</dbReference>
<name>A0A0R1N7K7_9LACO</name>
<dbReference type="GO" id="GO:0005525">
    <property type="term" value="F:GTP binding"/>
    <property type="evidence" value="ECO:0007669"/>
    <property type="project" value="UniProtKB-UniRule"/>
</dbReference>
<protein>
    <recommendedName>
        <fullName evidence="10">Small ribosomal subunit biogenesis GTPase RsgA</fullName>
        <ecNumber evidence="10">3.6.1.-</ecNumber>
    </recommendedName>
</protein>
<dbReference type="Gene3D" id="2.40.50.140">
    <property type="entry name" value="Nucleic acid-binding proteins"/>
    <property type="match status" value="1"/>
</dbReference>
<keyword evidence="7 10" id="KW-0862">Zinc</keyword>
<evidence type="ECO:0000256" key="7">
    <source>
        <dbReference type="ARBA" id="ARBA00022833"/>
    </source>
</evidence>
<keyword evidence="9 10" id="KW-0342">GTP-binding</keyword>
<keyword evidence="4 10" id="KW-0699">rRNA-binding</keyword>
<evidence type="ECO:0000256" key="5">
    <source>
        <dbReference type="ARBA" id="ARBA00022741"/>
    </source>
</evidence>
<dbReference type="GO" id="GO:0005737">
    <property type="term" value="C:cytoplasm"/>
    <property type="evidence" value="ECO:0007669"/>
    <property type="project" value="UniProtKB-SubCell"/>
</dbReference>
<dbReference type="Gene3D" id="1.10.40.50">
    <property type="entry name" value="Probable gtpase engc, domain 3"/>
    <property type="match status" value="1"/>
</dbReference>
<organism evidence="13 14">
    <name type="scientific">Schleiferilactobacillus perolens DSM 12744</name>
    <dbReference type="NCBI Taxonomy" id="1423792"/>
    <lineage>
        <taxon>Bacteria</taxon>
        <taxon>Bacillati</taxon>
        <taxon>Bacillota</taxon>
        <taxon>Bacilli</taxon>
        <taxon>Lactobacillales</taxon>
        <taxon>Lactobacillaceae</taxon>
        <taxon>Schleiferilactobacillus</taxon>
    </lineage>
</organism>
<evidence type="ECO:0000256" key="1">
    <source>
        <dbReference type="ARBA" id="ARBA00022490"/>
    </source>
</evidence>
<keyword evidence="6 10" id="KW-0378">Hydrolase</keyword>
<feature type="domain" description="CP-type G" evidence="12">
    <location>
        <begin position="71"/>
        <end position="232"/>
    </location>
</feature>
<comment type="cofactor">
    <cofactor evidence="10">
        <name>Zn(2+)</name>
        <dbReference type="ChEBI" id="CHEBI:29105"/>
    </cofactor>
    <text evidence="10">Binds 1 zinc ion per subunit.</text>
</comment>
<keyword evidence="3 10" id="KW-0479">Metal-binding</keyword>
<comment type="similarity">
    <text evidence="10">Belongs to the TRAFAC class YlqF/YawG GTPase family. RsgA subfamily.</text>
</comment>
<feature type="binding site" evidence="10">
    <location>
        <position position="269"/>
    </location>
    <ligand>
        <name>Zn(2+)</name>
        <dbReference type="ChEBI" id="CHEBI:29105"/>
    </ligand>
</feature>
<keyword evidence="2 10" id="KW-0690">Ribosome biogenesis</keyword>
<comment type="function">
    <text evidence="10">One of several proteins that assist in the late maturation steps of the functional core of the 30S ribosomal subunit. Helps release RbfA from mature subunits. May play a role in the assembly of ribosomal proteins into the subunit. Circularly permuted GTPase that catalyzes slow GTP hydrolysis, GTPase activity is stimulated by the 30S ribosomal subunit.</text>
</comment>
<dbReference type="Pfam" id="PF16745">
    <property type="entry name" value="RsgA_N"/>
    <property type="match status" value="1"/>
</dbReference>
<feature type="binding site" evidence="10">
    <location>
        <position position="256"/>
    </location>
    <ligand>
        <name>Zn(2+)</name>
        <dbReference type="ChEBI" id="CHEBI:29105"/>
    </ligand>
</feature>
<evidence type="ECO:0000256" key="10">
    <source>
        <dbReference type="HAMAP-Rule" id="MF_01820"/>
    </source>
</evidence>
<keyword evidence="1 10" id="KW-0963">Cytoplasm</keyword>
<keyword evidence="8 10" id="KW-0694">RNA-binding</keyword>
<evidence type="ECO:0000256" key="8">
    <source>
        <dbReference type="ARBA" id="ARBA00022884"/>
    </source>
</evidence>
<evidence type="ECO:0000256" key="3">
    <source>
        <dbReference type="ARBA" id="ARBA00022723"/>
    </source>
</evidence>
<evidence type="ECO:0000256" key="9">
    <source>
        <dbReference type="ARBA" id="ARBA00023134"/>
    </source>
</evidence>
<dbReference type="EC" id="3.6.1.-" evidence="10"/>
<feature type="binding site" evidence="10">
    <location>
        <begin position="175"/>
        <end position="183"/>
    </location>
    <ligand>
        <name>GTP</name>
        <dbReference type="ChEBI" id="CHEBI:37565"/>
    </ligand>
</feature>
<feature type="binding site" evidence="10">
    <location>
        <position position="263"/>
    </location>
    <ligand>
        <name>Zn(2+)</name>
        <dbReference type="ChEBI" id="CHEBI:29105"/>
    </ligand>
</feature>
<evidence type="ECO:0000256" key="2">
    <source>
        <dbReference type="ARBA" id="ARBA00022517"/>
    </source>
</evidence>
<dbReference type="CDD" id="cd04466">
    <property type="entry name" value="S1_YloQ_GTPase"/>
    <property type="match status" value="1"/>
</dbReference>
<proteinExistence type="inferred from homology"/>
<evidence type="ECO:0000313" key="13">
    <source>
        <dbReference type="EMBL" id="KRL12947.1"/>
    </source>
</evidence>
<dbReference type="GO" id="GO:0042274">
    <property type="term" value="P:ribosomal small subunit biogenesis"/>
    <property type="evidence" value="ECO:0007669"/>
    <property type="project" value="UniProtKB-UniRule"/>
</dbReference>
<sequence length="302" mass="33201">MADNSELTGQITQSLSGYYDVRTAAGQDFRTRARGNLRHQKQKPVVGDRVVFTEPDDTDHLGYLLRILPRTNVLSRPPVANIDLAVVVTAAKEPDLQTSLLDRQLLSLEQQHIQPVIYLTKSDLLTSSEWTALQPLIAGYRQIGYPVLAPRPPFSAAALATLVGYFEHRLVVLTGQTGAGKSTLLNHLNQDLALATREISTALNRGKHTTRRVALYPVGAGLVADTPGFSAIDLATVDKTELPQLFPEFVRFAPQCRFRSCLHLQEPGCAVKAAVADGAIMASRYANYQQLQSEAAERKPRY</sequence>
<evidence type="ECO:0000313" key="14">
    <source>
        <dbReference type="Proteomes" id="UP000051330"/>
    </source>
</evidence>
<evidence type="ECO:0000256" key="6">
    <source>
        <dbReference type="ARBA" id="ARBA00022801"/>
    </source>
</evidence>
<dbReference type="RefSeq" id="WP_057819826.1">
    <property type="nucleotide sequence ID" value="NZ_AZEC01000005.1"/>
</dbReference>
<dbReference type="InterPro" id="IPR004881">
    <property type="entry name" value="Ribosome_biogen_GTPase_RsgA"/>
</dbReference>
<dbReference type="EMBL" id="AZEC01000005">
    <property type="protein sequence ID" value="KRL12947.1"/>
    <property type="molecule type" value="Genomic_DNA"/>
</dbReference>
<dbReference type="PROSITE" id="PS51721">
    <property type="entry name" value="G_CP"/>
    <property type="match status" value="1"/>
</dbReference>
<dbReference type="PATRIC" id="fig|1423792.3.peg.2535"/>
<dbReference type="PANTHER" id="PTHR32120">
    <property type="entry name" value="SMALL RIBOSOMAL SUBUNIT BIOGENESIS GTPASE RSGA"/>
    <property type="match status" value="1"/>
</dbReference>
<dbReference type="OrthoDB" id="9809485at2"/>
<reference evidence="13 14" key="1">
    <citation type="journal article" date="2015" name="Genome Announc.">
        <title>Expanding the biotechnology potential of lactobacilli through comparative genomics of 213 strains and associated genera.</title>
        <authorList>
            <person name="Sun Z."/>
            <person name="Harris H.M."/>
            <person name="McCann A."/>
            <person name="Guo C."/>
            <person name="Argimon S."/>
            <person name="Zhang W."/>
            <person name="Yang X."/>
            <person name="Jeffery I.B."/>
            <person name="Cooney J.C."/>
            <person name="Kagawa T.F."/>
            <person name="Liu W."/>
            <person name="Song Y."/>
            <person name="Salvetti E."/>
            <person name="Wrobel A."/>
            <person name="Rasinkangas P."/>
            <person name="Parkhill J."/>
            <person name="Rea M.C."/>
            <person name="O'Sullivan O."/>
            <person name="Ritari J."/>
            <person name="Douillard F.P."/>
            <person name="Paul Ross R."/>
            <person name="Yang R."/>
            <person name="Briner A.E."/>
            <person name="Felis G.E."/>
            <person name="de Vos W.M."/>
            <person name="Barrangou R."/>
            <person name="Klaenhammer T.R."/>
            <person name="Caufield P.W."/>
            <person name="Cui Y."/>
            <person name="Zhang H."/>
            <person name="O'Toole P.W."/>
        </authorList>
    </citation>
    <scope>NUCLEOTIDE SEQUENCE [LARGE SCALE GENOMIC DNA]</scope>
    <source>
        <strain evidence="13 14">DSM 12744</strain>
    </source>
</reference>
<evidence type="ECO:0000259" key="11">
    <source>
        <dbReference type="PROSITE" id="PS50936"/>
    </source>
</evidence>
<dbReference type="AlphaFoldDB" id="A0A0R1N7K7"/>
<dbReference type="Gene3D" id="3.40.50.300">
    <property type="entry name" value="P-loop containing nucleotide triphosphate hydrolases"/>
    <property type="match status" value="1"/>
</dbReference>
<feature type="domain" description="EngC GTPase" evidence="11">
    <location>
        <begin position="80"/>
        <end position="230"/>
    </location>
</feature>
<dbReference type="CDD" id="cd01854">
    <property type="entry name" value="YjeQ_EngC"/>
    <property type="match status" value="1"/>
</dbReference>
<dbReference type="InterPro" id="IPR010914">
    <property type="entry name" value="RsgA_GTPase_dom"/>
</dbReference>
<dbReference type="InterPro" id="IPR030378">
    <property type="entry name" value="G_CP_dom"/>
</dbReference>
<dbReference type="HAMAP" id="MF_01820">
    <property type="entry name" value="GTPase_RsgA"/>
    <property type="match status" value="1"/>
</dbReference>
<comment type="subunit">
    <text evidence="10">Monomer. Associates with 30S ribosomal subunit, binds 16S rRNA.</text>
</comment>
<feature type="binding site" evidence="10">
    <location>
        <position position="261"/>
    </location>
    <ligand>
        <name>Zn(2+)</name>
        <dbReference type="ChEBI" id="CHEBI:29105"/>
    </ligand>
</feature>
<feature type="binding site" evidence="10">
    <location>
        <begin position="120"/>
        <end position="123"/>
    </location>
    <ligand>
        <name>GTP</name>
        <dbReference type="ChEBI" id="CHEBI:37565"/>
    </ligand>
</feature>
<gene>
    <name evidence="10" type="primary">rsgA</name>
    <name evidence="13" type="ORF">FD09_GL002487</name>
</gene>
<dbReference type="InterPro" id="IPR027417">
    <property type="entry name" value="P-loop_NTPase"/>
</dbReference>
<evidence type="ECO:0000259" key="12">
    <source>
        <dbReference type="PROSITE" id="PS51721"/>
    </source>
</evidence>
<comment type="subcellular location">
    <subcellularLocation>
        <location evidence="10">Cytoplasm</location>
    </subcellularLocation>
</comment>
<dbReference type="NCBIfam" id="TIGR00157">
    <property type="entry name" value="ribosome small subunit-dependent GTPase A"/>
    <property type="match status" value="1"/>
</dbReference>
<dbReference type="PANTHER" id="PTHR32120:SF11">
    <property type="entry name" value="SMALL RIBOSOMAL SUBUNIT BIOGENESIS GTPASE RSGA 1, MITOCHONDRIAL-RELATED"/>
    <property type="match status" value="1"/>
</dbReference>